<dbReference type="GO" id="GO:0005694">
    <property type="term" value="C:chromosome"/>
    <property type="evidence" value="ECO:0007669"/>
    <property type="project" value="TreeGrafter"/>
</dbReference>
<dbReference type="EMBL" id="JAAXOQ010000018">
    <property type="protein sequence ID" value="NKY19515.1"/>
    <property type="molecule type" value="Genomic_DNA"/>
</dbReference>
<reference evidence="5 6" key="1">
    <citation type="submission" date="2020-04" db="EMBL/GenBank/DDBJ databases">
        <title>MicrobeNet Type strains.</title>
        <authorList>
            <person name="Nicholson A.C."/>
        </authorList>
    </citation>
    <scope>NUCLEOTIDE SEQUENCE [LARGE SCALE GENOMIC DNA]</scope>
    <source>
        <strain evidence="5 6">DSM 44113</strain>
    </source>
</reference>
<evidence type="ECO:0000256" key="3">
    <source>
        <dbReference type="SAM" id="MobiDB-lite"/>
    </source>
</evidence>
<evidence type="ECO:0000313" key="5">
    <source>
        <dbReference type="EMBL" id="NKY19515.1"/>
    </source>
</evidence>
<accession>A0A846X4L8</accession>
<dbReference type="Proteomes" id="UP000582646">
    <property type="component" value="Unassembled WGS sequence"/>
</dbReference>
<dbReference type="PANTHER" id="PTHR33375:SF1">
    <property type="entry name" value="CHROMOSOME-PARTITIONING PROTEIN PARB-RELATED"/>
    <property type="match status" value="1"/>
</dbReference>
<dbReference type="Pfam" id="PF02195">
    <property type="entry name" value="ParB_N"/>
    <property type="match status" value="1"/>
</dbReference>
<dbReference type="AlphaFoldDB" id="A0A846X4L8"/>
<feature type="region of interest" description="Disordered" evidence="3">
    <location>
        <begin position="224"/>
        <end position="255"/>
    </location>
</feature>
<sequence>MATKRGGRTSLASLTGAVGDKSSVDGLVEGLFLAKVPLNQLAPNPRNPRYSLGDLAEMASIKVGQLTPATVISRSAWLKLWPEDVDQIGDASYVVAAGNRRLAAARHFEVPGLDVIVSDQFAVDRATIMWLAITENVDRQNLDMLDEAEAIEVLVQELGSATKAAERLKKSQPWVSQRRSLLNLPDEVKERVRAGEIAFREARELAQLPPAAALEQWRRSLAAANNSDDDQAEAEAPKPPAPPKPTTQKAAARTLRRLSASPKILAEAIVEVLTADELRELLAEVEANATE</sequence>
<evidence type="ECO:0000256" key="2">
    <source>
        <dbReference type="ARBA" id="ARBA00022829"/>
    </source>
</evidence>
<evidence type="ECO:0000313" key="6">
    <source>
        <dbReference type="Proteomes" id="UP000582646"/>
    </source>
</evidence>
<name>A0A846X4L8_9ACTN</name>
<dbReference type="NCBIfam" id="TIGR00180">
    <property type="entry name" value="parB_part"/>
    <property type="match status" value="1"/>
</dbReference>
<gene>
    <name evidence="5" type="ORF">HF999_14200</name>
</gene>
<dbReference type="InterPro" id="IPR003115">
    <property type="entry name" value="ParB_N"/>
</dbReference>
<keyword evidence="2" id="KW-0159">Chromosome partition</keyword>
<dbReference type="InterPro" id="IPR036086">
    <property type="entry name" value="ParB/Sulfiredoxin_sf"/>
</dbReference>
<dbReference type="GO" id="GO:0007059">
    <property type="term" value="P:chromosome segregation"/>
    <property type="evidence" value="ECO:0007669"/>
    <property type="project" value="UniProtKB-KW"/>
</dbReference>
<evidence type="ECO:0000256" key="1">
    <source>
        <dbReference type="ARBA" id="ARBA00006295"/>
    </source>
</evidence>
<dbReference type="InterPro" id="IPR041468">
    <property type="entry name" value="HTH_ParB/Spo0J"/>
</dbReference>
<keyword evidence="6" id="KW-1185">Reference proteome</keyword>
<dbReference type="GO" id="GO:0045881">
    <property type="term" value="P:positive regulation of sporulation resulting in formation of a cellular spore"/>
    <property type="evidence" value="ECO:0007669"/>
    <property type="project" value="TreeGrafter"/>
</dbReference>
<feature type="compositionally biased region" description="Low complexity" evidence="3">
    <location>
        <begin position="246"/>
        <end position="255"/>
    </location>
</feature>
<feature type="domain" description="ParB-like N-terminal" evidence="4">
    <location>
        <begin position="34"/>
        <end position="137"/>
    </location>
</feature>
<organism evidence="5 6">
    <name type="scientific">Tsukamurella spumae</name>
    <dbReference type="NCBI Taxonomy" id="44753"/>
    <lineage>
        <taxon>Bacteria</taxon>
        <taxon>Bacillati</taxon>
        <taxon>Actinomycetota</taxon>
        <taxon>Actinomycetes</taxon>
        <taxon>Mycobacteriales</taxon>
        <taxon>Tsukamurellaceae</taxon>
        <taxon>Tsukamurella</taxon>
    </lineage>
</organism>
<evidence type="ECO:0000259" key="4">
    <source>
        <dbReference type="SMART" id="SM00470"/>
    </source>
</evidence>
<dbReference type="InterPro" id="IPR004437">
    <property type="entry name" value="ParB/RepB/Spo0J"/>
</dbReference>
<dbReference type="InterPro" id="IPR050336">
    <property type="entry name" value="Chromosome_partition/occlusion"/>
</dbReference>
<dbReference type="RefSeq" id="WP_168546510.1">
    <property type="nucleotide sequence ID" value="NZ_BAAAKS010000074.1"/>
</dbReference>
<proteinExistence type="inferred from homology"/>
<dbReference type="SUPFAM" id="SSF110849">
    <property type="entry name" value="ParB/Sulfiredoxin"/>
    <property type="match status" value="1"/>
</dbReference>
<dbReference type="Gene3D" id="1.10.10.2830">
    <property type="match status" value="1"/>
</dbReference>
<dbReference type="GO" id="GO:0003677">
    <property type="term" value="F:DNA binding"/>
    <property type="evidence" value="ECO:0007669"/>
    <property type="project" value="InterPro"/>
</dbReference>
<dbReference type="PANTHER" id="PTHR33375">
    <property type="entry name" value="CHROMOSOME-PARTITIONING PROTEIN PARB-RELATED"/>
    <property type="match status" value="1"/>
</dbReference>
<comment type="caution">
    <text evidence="5">The sequence shown here is derived from an EMBL/GenBank/DDBJ whole genome shotgun (WGS) entry which is preliminary data.</text>
</comment>
<dbReference type="Pfam" id="PF17762">
    <property type="entry name" value="HTH_ParB"/>
    <property type="match status" value="1"/>
</dbReference>
<protein>
    <submittedName>
        <fullName evidence="5">ParB/RepB/Spo0J family partition protein</fullName>
    </submittedName>
</protein>
<comment type="similarity">
    <text evidence="1">Belongs to the ParB family.</text>
</comment>
<dbReference type="SMART" id="SM00470">
    <property type="entry name" value="ParB"/>
    <property type="match status" value="1"/>
</dbReference>
<dbReference type="SUPFAM" id="SSF109709">
    <property type="entry name" value="KorB DNA-binding domain-like"/>
    <property type="match status" value="1"/>
</dbReference>